<evidence type="ECO:0000256" key="1">
    <source>
        <dbReference type="SAM" id="MobiDB-lite"/>
    </source>
</evidence>
<protein>
    <submittedName>
        <fullName evidence="2">YbaB/EbfC family nucleoid-associated protein</fullName>
    </submittedName>
</protein>
<dbReference type="InterPro" id="IPR004401">
    <property type="entry name" value="YbaB/EbfC"/>
</dbReference>
<evidence type="ECO:0000313" key="3">
    <source>
        <dbReference type="Proteomes" id="UP000316639"/>
    </source>
</evidence>
<comment type="caution">
    <text evidence="2">The sequence shown here is derived from an EMBL/GenBank/DDBJ whole genome shotgun (WGS) entry which is preliminary data.</text>
</comment>
<name>A0A563EQE2_9PSEU</name>
<accession>A0A563EQE2</accession>
<dbReference type="InterPro" id="IPR036894">
    <property type="entry name" value="YbaB-like_sf"/>
</dbReference>
<reference evidence="2 3" key="1">
    <citation type="submission" date="2019-07" db="EMBL/GenBank/DDBJ databases">
        <title>Lentzea xizangensis sp. nov., isolated from Qinghai-Tibetan Plateau Soils.</title>
        <authorList>
            <person name="Huang J."/>
        </authorList>
    </citation>
    <scope>NUCLEOTIDE SEQUENCE [LARGE SCALE GENOMIC DNA]</scope>
    <source>
        <strain evidence="2 3">FXJ1.1311</strain>
    </source>
</reference>
<evidence type="ECO:0000313" key="2">
    <source>
        <dbReference type="EMBL" id="TWP49600.1"/>
    </source>
</evidence>
<dbReference type="Pfam" id="PF02575">
    <property type="entry name" value="YbaB_DNA_bd"/>
    <property type="match status" value="1"/>
</dbReference>
<gene>
    <name evidence="2" type="ORF">FKR81_24035</name>
</gene>
<organism evidence="2 3">
    <name type="scientific">Lentzea tibetensis</name>
    <dbReference type="NCBI Taxonomy" id="2591470"/>
    <lineage>
        <taxon>Bacteria</taxon>
        <taxon>Bacillati</taxon>
        <taxon>Actinomycetota</taxon>
        <taxon>Actinomycetes</taxon>
        <taxon>Pseudonocardiales</taxon>
        <taxon>Pseudonocardiaceae</taxon>
        <taxon>Lentzea</taxon>
    </lineage>
</organism>
<dbReference type="GO" id="GO:0003677">
    <property type="term" value="F:DNA binding"/>
    <property type="evidence" value="ECO:0007669"/>
    <property type="project" value="InterPro"/>
</dbReference>
<dbReference type="Gene3D" id="3.30.1310.10">
    <property type="entry name" value="Nucleoid-associated protein YbaB-like domain"/>
    <property type="match status" value="1"/>
</dbReference>
<proteinExistence type="predicted"/>
<sequence length="171" mass="18697">MIQFAPARNRSTTQRVERCGSTDQHWGDQPVDPERMIADLEARSQDILRRSQEMQDQIRQTAATASSTNGAVTATVAPNGALQNIEFTPRAVGLTHVQLTQVVMEAVSRAQQQAAQQVAAIVDPEFGGTEAMDFLTSFLPQPEDEPQPPTGRRRAPQQPGDDEDGFGSVLR</sequence>
<keyword evidence="3" id="KW-1185">Reference proteome</keyword>
<dbReference type="OrthoDB" id="3693822at2"/>
<feature type="region of interest" description="Disordered" evidence="1">
    <location>
        <begin position="136"/>
        <end position="171"/>
    </location>
</feature>
<dbReference type="AlphaFoldDB" id="A0A563EQE2"/>
<dbReference type="EMBL" id="VOBR01000015">
    <property type="protein sequence ID" value="TWP49600.1"/>
    <property type="molecule type" value="Genomic_DNA"/>
</dbReference>
<feature type="region of interest" description="Disordered" evidence="1">
    <location>
        <begin position="1"/>
        <end position="32"/>
    </location>
</feature>
<dbReference type="SUPFAM" id="SSF82607">
    <property type="entry name" value="YbaB-like"/>
    <property type="match status" value="1"/>
</dbReference>
<dbReference type="Proteomes" id="UP000316639">
    <property type="component" value="Unassembled WGS sequence"/>
</dbReference>